<protein>
    <submittedName>
        <fullName evidence="2">Uncharacterized protein</fullName>
    </submittedName>
</protein>
<proteinExistence type="predicted"/>
<feature type="compositionally biased region" description="Low complexity" evidence="1">
    <location>
        <begin position="84"/>
        <end position="96"/>
    </location>
</feature>
<feature type="compositionally biased region" description="Polar residues" evidence="1">
    <location>
        <begin position="66"/>
        <end position="75"/>
    </location>
</feature>
<feature type="region of interest" description="Disordered" evidence="1">
    <location>
        <begin position="1"/>
        <end position="105"/>
    </location>
</feature>
<accession>A0AAV5V1A7</accession>
<name>A0AAV5V1A7_9BILA</name>
<organism evidence="2 3">
    <name type="scientific">Pristionchus fissidentatus</name>
    <dbReference type="NCBI Taxonomy" id="1538716"/>
    <lineage>
        <taxon>Eukaryota</taxon>
        <taxon>Metazoa</taxon>
        <taxon>Ecdysozoa</taxon>
        <taxon>Nematoda</taxon>
        <taxon>Chromadorea</taxon>
        <taxon>Rhabditida</taxon>
        <taxon>Rhabditina</taxon>
        <taxon>Diplogasteromorpha</taxon>
        <taxon>Diplogasteroidea</taxon>
        <taxon>Neodiplogasteridae</taxon>
        <taxon>Pristionchus</taxon>
    </lineage>
</organism>
<gene>
    <name evidence="2" type="ORF">PFISCL1PPCAC_3671</name>
</gene>
<dbReference type="EMBL" id="BTSY01000001">
    <property type="protein sequence ID" value="GMT12374.1"/>
    <property type="molecule type" value="Genomic_DNA"/>
</dbReference>
<dbReference type="Proteomes" id="UP001432322">
    <property type="component" value="Unassembled WGS sequence"/>
</dbReference>
<evidence type="ECO:0000256" key="1">
    <source>
        <dbReference type="SAM" id="MobiDB-lite"/>
    </source>
</evidence>
<evidence type="ECO:0000313" key="2">
    <source>
        <dbReference type="EMBL" id="GMT12374.1"/>
    </source>
</evidence>
<feature type="compositionally biased region" description="Low complexity" evidence="1">
    <location>
        <begin position="38"/>
        <end position="58"/>
    </location>
</feature>
<reference evidence="2" key="1">
    <citation type="submission" date="2023-10" db="EMBL/GenBank/DDBJ databases">
        <title>Genome assembly of Pristionchus species.</title>
        <authorList>
            <person name="Yoshida K."/>
            <person name="Sommer R.J."/>
        </authorList>
    </citation>
    <scope>NUCLEOTIDE SEQUENCE</scope>
    <source>
        <strain evidence="2">RS5133</strain>
    </source>
</reference>
<keyword evidence="3" id="KW-1185">Reference proteome</keyword>
<sequence length="396" mass="44083">SLLLSSCAVHSSRRGRPGAMPKANNYWSKNRRGGNGGNNNNQNNSAGNSNNHNKNSNNHGEKGGQTRDQANHNTSNNNHHGREGQQQNQQHGAQQGKRATPCVRSRSELRRILHDKLEWNEKTTTLDLTLLVCADESDPAEAELIVVSAGCVSSTTRYVRSDIVEAQKRRREKEAREMEPDCSTRGVLIEFDDEDTQKMSAEETKPSCEDCSGPGAKLPTTTADELFRFDPSSKTHKCKVLNQIARSVQKAWCGLLFVPAYQLGQATSFIRALNPKPDFTHYVDGYISRLCCLEDLLWALRSARGLLNVEPPLAYSIWHSMREEDMAQLSEYSELTCTCVIATLHERAQTPPSLLAVSELWPSVVVPPRHCQPPRLPWATAAPEATPIDDLFNDDL</sequence>
<dbReference type="AlphaFoldDB" id="A0AAV5V1A7"/>
<feature type="non-terminal residue" evidence="2">
    <location>
        <position position="1"/>
    </location>
</feature>
<comment type="caution">
    <text evidence="2">The sequence shown here is derived from an EMBL/GenBank/DDBJ whole genome shotgun (WGS) entry which is preliminary data.</text>
</comment>
<evidence type="ECO:0000313" key="3">
    <source>
        <dbReference type="Proteomes" id="UP001432322"/>
    </source>
</evidence>